<dbReference type="AlphaFoldDB" id="A0A830HRN9"/>
<dbReference type="Proteomes" id="UP000660262">
    <property type="component" value="Unassembled WGS sequence"/>
</dbReference>
<protein>
    <submittedName>
        <fullName evidence="1">Uncharacterized protein</fullName>
    </submittedName>
</protein>
<accession>A0A830HRN9</accession>
<reference evidence="1" key="1">
    <citation type="submission" date="2020-10" db="EMBL/GenBank/DDBJ databases">
        <title>Unveiling of a novel bifunctional photoreceptor, Dualchrome1, isolated from a cosmopolitan green alga.</title>
        <authorList>
            <person name="Suzuki S."/>
            <person name="Kawachi M."/>
        </authorList>
    </citation>
    <scope>NUCLEOTIDE SEQUENCE</scope>
    <source>
        <strain evidence="1">NIES 2893</strain>
    </source>
</reference>
<evidence type="ECO:0000313" key="2">
    <source>
        <dbReference type="Proteomes" id="UP000660262"/>
    </source>
</evidence>
<name>A0A830HRN9_9CHLO</name>
<sequence>MATLFLEQINSMAWLLQGRRRKDLPLHFEPCKKGGRRKMCAVLSGERTFGQQRSNARRHAARHALDVHLGLTGLAQTPPTPADPAAALQNMFANVFAQGEQAQLHAQQQQQQQQQAFAAMLAMGGHNPWAQPVNVNPLVQMAQAMANPEALAMHVQAASYHGHGAFYYSSAYVRGMSNIYHQMLP</sequence>
<keyword evidence="2" id="KW-1185">Reference proteome</keyword>
<comment type="caution">
    <text evidence="1">The sequence shown here is derived from an EMBL/GenBank/DDBJ whole genome shotgun (WGS) entry which is preliminary data.</text>
</comment>
<gene>
    <name evidence="1" type="ORF">PPROV_000810100</name>
</gene>
<proteinExistence type="predicted"/>
<organism evidence="1 2">
    <name type="scientific">Pycnococcus provasolii</name>
    <dbReference type="NCBI Taxonomy" id="41880"/>
    <lineage>
        <taxon>Eukaryota</taxon>
        <taxon>Viridiplantae</taxon>
        <taxon>Chlorophyta</taxon>
        <taxon>Pseudoscourfieldiophyceae</taxon>
        <taxon>Pseudoscourfieldiales</taxon>
        <taxon>Pycnococcaceae</taxon>
        <taxon>Pycnococcus</taxon>
    </lineage>
</organism>
<evidence type="ECO:0000313" key="1">
    <source>
        <dbReference type="EMBL" id="GHP09365.1"/>
    </source>
</evidence>
<dbReference type="EMBL" id="BNJQ01000024">
    <property type="protein sequence ID" value="GHP09365.1"/>
    <property type="molecule type" value="Genomic_DNA"/>
</dbReference>